<comment type="caution">
    <text evidence="1">The sequence shown here is derived from an EMBL/GenBank/DDBJ whole genome shotgun (WGS) entry which is preliminary data.</text>
</comment>
<dbReference type="RefSeq" id="WP_410002791.1">
    <property type="nucleotide sequence ID" value="NZ_NJGI01000001.1"/>
</dbReference>
<dbReference type="InterPro" id="IPR036397">
    <property type="entry name" value="RNaseH_sf"/>
</dbReference>
<reference evidence="1 2" key="1">
    <citation type="submission" date="2017-06" db="EMBL/GenBank/DDBJ databases">
        <title>Genome sequencing of Fusobacterium nucleatum subsp. polymorphum KCOM 1232 (=ChDC F37).</title>
        <authorList>
            <person name="Kook J.-K."/>
            <person name="Park S.-N."/>
            <person name="Lim Y.K."/>
            <person name="Roh H."/>
        </authorList>
    </citation>
    <scope>NUCLEOTIDE SEQUENCE [LARGE SCALE GENOMIC DNA]</scope>
    <source>
        <strain evidence="2">KCOM 1232 ( ChDC F37)</strain>
    </source>
</reference>
<dbReference type="Gene3D" id="3.30.420.10">
    <property type="entry name" value="Ribonuclease H-like superfamily/Ribonuclease H"/>
    <property type="match status" value="1"/>
</dbReference>
<dbReference type="EMBL" id="NJGI01000001">
    <property type="protein sequence ID" value="PGH21923.1"/>
    <property type="molecule type" value="Genomic_DNA"/>
</dbReference>
<accession>A0A2B7YLN4</accession>
<sequence>MLRKIPNKTAKSLIKELSKIIIEYPGMIKSITSDNGSEFMRADKIAEENIAYIMHIIIVHGKEETMRIITS</sequence>
<gene>
    <name evidence="1" type="ORF">RN96_01570</name>
</gene>
<evidence type="ECO:0008006" key="3">
    <source>
        <dbReference type="Google" id="ProtNLM"/>
    </source>
</evidence>
<dbReference type="GO" id="GO:0003676">
    <property type="term" value="F:nucleic acid binding"/>
    <property type="evidence" value="ECO:0007669"/>
    <property type="project" value="InterPro"/>
</dbReference>
<proteinExistence type="predicted"/>
<name>A0A2B7YLN4_FUSNP</name>
<dbReference type="Proteomes" id="UP000222862">
    <property type="component" value="Unassembled WGS sequence"/>
</dbReference>
<dbReference type="AlphaFoldDB" id="A0A2B7YLN4"/>
<organism evidence="1 2">
    <name type="scientific">Fusobacterium nucleatum subsp. polymorphum</name>
    <name type="common">Fusobacterium polymorphum</name>
    <dbReference type="NCBI Taxonomy" id="76857"/>
    <lineage>
        <taxon>Bacteria</taxon>
        <taxon>Fusobacteriati</taxon>
        <taxon>Fusobacteriota</taxon>
        <taxon>Fusobacteriia</taxon>
        <taxon>Fusobacteriales</taxon>
        <taxon>Fusobacteriaceae</taxon>
        <taxon>Fusobacterium</taxon>
    </lineage>
</organism>
<dbReference type="SUPFAM" id="SSF53098">
    <property type="entry name" value="Ribonuclease H-like"/>
    <property type="match status" value="1"/>
</dbReference>
<dbReference type="InterPro" id="IPR012337">
    <property type="entry name" value="RNaseH-like_sf"/>
</dbReference>
<evidence type="ECO:0000313" key="1">
    <source>
        <dbReference type="EMBL" id="PGH21923.1"/>
    </source>
</evidence>
<protein>
    <recommendedName>
        <fullName evidence="3">Integrase catalytic domain-containing protein</fullName>
    </recommendedName>
</protein>
<evidence type="ECO:0000313" key="2">
    <source>
        <dbReference type="Proteomes" id="UP000222862"/>
    </source>
</evidence>